<reference evidence="3 4" key="1">
    <citation type="submission" date="2017-11" db="EMBL/GenBank/DDBJ databases">
        <title>Draft genome of Arthrobacter agilis strain UMCV2, a plant growth-promoting rhizobacterium and biocontrol capacity of phytopathogenic fungi.</title>
        <authorList>
            <person name="Martinez-Camara R."/>
            <person name="Santoyo G."/>
            <person name="Moreno-Hagelsieb G."/>
            <person name="Valencia-Cantero E."/>
        </authorList>
    </citation>
    <scope>NUCLEOTIDE SEQUENCE [LARGE SCALE GENOMIC DNA]</scope>
    <source>
        <strain evidence="3 4">UMCV2</strain>
    </source>
</reference>
<feature type="non-terminal residue" evidence="3">
    <location>
        <position position="178"/>
    </location>
</feature>
<evidence type="ECO:0000256" key="2">
    <source>
        <dbReference type="ARBA" id="ARBA00023002"/>
    </source>
</evidence>
<dbReference type="PRINTS" id="PR00081">
    <property type="entry name" value="GDHRDH"/>
</dbReference>
<dbReference type="InterPro" id="IPR020904">
    <property type="entry name" value="Sc_DH/Rdtase_CS"/>
</dbReference>
<dbReference type="Gene3D" id="3.40.50.720">
    <property type="entry name" value="NAD(P)-binding Rossmann-like Domain"/>
    <property type="match status" value="1"/>
</dbReference>
<dbReference type="Proteomes" id="UP000239187">
    <property type="component" value="Chromosome"/>
</dbReference>
<organism evidence="3 4">
    <name type="scientific">Arthrobacter agilis</name>
    <dbReference type="NCBI Taxonomy" id="37921"/>
    <lineage>
        <taxon>Bacteria</taxon>
        <taxon>Bacillati</taxon>
        <taxon>Actinomycetota</taxon>
        <taxon>Actinomycetes</taxon>
        <taxon>Micrococcales</taxon>
        <taxon>Micrococcaceae</taxon>
        <taxon>Arthrobacter</taxon>
    </lineage>
</organism>
<dbReference type="GO" id="GO:0016491">
    <property type="term" value="F:oxidoreductase activity"/>
    <property type="evidence" value="ECO:0007669"/>
    <property type="project" value="UniProtKB-KW"/>
</dbReference>
<comment type="similarity">
    <text evidence="1">Belongs to the short-chain dehydrogenases/reductases (SDR) family.</text>
</comment>
<dbReference type="PROSITE" id="PS00061">
    <property type="entry name" value="ADH_SHORT"/>
    <property type="match status" value="1"/>
</dbReference>
<dbReference type="Pfam" id="PF00106">
    <property type="entry name" value="adh_short"/>
    <property type="match status" value="1"/>
</dbReference>
<dbReference type="EMBL" id="CP024915">
    <property type="protein sequence ID" value="AUZ88312.1"/>
    <property type="molecule type" value="Genomic_DNA"/>
</dbReference>
<gene>
    <name evidence="3" type="ORF">CVO76_12210</name>
</gene>
<evidence type="ECO:0000313" key="3">
    <source>
        <dbReference type="EMBL" id="AUZ88312.1"/>
    </source>
</evidence>
<accession>A0A2L0UGF5</accession>
<dbReference type="AlphaFoldDB" id="A0A2L0UGF5"/>
<protein>
    <recommendedName>
        <fullName evidence="5">Short-chain dehydrogenase</fullName>
    </recommendedName>
</protein>
<dbReference type="GO" id="GO:0016020">
    <property type="term" value="C:membrane"/>
    <property type="evidence" value="ECO:0007669"/>
    <property type="project" value="TreeGrafter"/>
</dbReference>
<evidence type="ECO:0008006" key="5">
    <source>
        <dbReference type="Google" id="ProtNLM"/>
    </source>
</evidence>
<dbReference type="InterPro" id="IPR002347">
    <property type="entry name" value="SDR_fam"/>
</dbReference>
<dbReference type="PANTHER" id="PTHR44196">
    <property type="entry name" value="DEHYDROGENASE/REDUCTASE SDR FAMILY MEMBER 7B"/>
    <property type="match status" value="1"/>
</dbReference>
<sequence>MEGSAVITGASSDIGRAIAVSLAARNLKVHLWGRDAGRIAATADACRKAGASSITETLLDVRDSQAVREAARTIVDGPESLKAVVWAAGTFQWGRFDTVDEAAMNDVLASTFTAAAVAARAFLPALIRGTPSTLIFVGSGAGRQAYPDNATYVAAKHGLRGLAQALHLDVCDEGVTVS</sequence>
<dbReference type="PANTHER" id="PTHR44196:SF1">
    <property type="entry name" value="DEHYDROGENASE_REDUCTASE SDR FAMILY MEMBER 7B"/>
    <property type="match status" value="1"/>
</dbReference>
<evidence type="ECO:0000256" key="1">
    <source>
        <dbReference type="ARBA" id="ARBA00006484"/>
    </source>
</evidence>
<name>A0A2L0UGF5_9MICC</name>
<dbReference type="InterPro" id="IPR036291">
    <property type="entry name" value="NAD(P)-bd_dom_sf"/>
</dbReference>
<dbReference type="SUPFAM" id="SSF51735">
    <property type="entry name" value="NAD(P)-binding Rossmann-fold domains"/>
    <property type="match status" value="1"/>
</dbReference>
<keyword evidence="2" id="KW-0560">Oxidoreductase</keyword>
<evidence type="ECO:0000313" key="4">
    <source>
        <dbReference type="Proteomes" id="UP000239187"/>
    </source>
</evidence>
<dbReference type="RefSeq" id="WP_208739435.1">
    <property type="nucleotide sequence ID" value="NZ_CP024915.1"/>
</dbReference>
<dbReference type="CDD" id="cd05233">
    <property type="entry name" value="SDR_c"/>
    <property type="match status" value="1"/>
</dbReference>
<proteinExistence type="inferred from homology"/>